<feature type="compositionally biased region" description="Polar residues" evidence="1">
    <location>
        <begin position="560"/>
        <end position="591"/>
    </location>
</feature>
<dbReference type="Proteomes" id="UP000053989">
    <property type="component" value="Unassembled WGS sequence"/>
</dbReference>
<accession>A0A0C3EJC0</accession>
<keyword evidence="3" id="KW-1185">Reference proteome</keyword>
<gene>
    <name evidence="2" type="ORF">SCLCIDRAFT_20242</name>
</gene>
<evidence type="ECO:0000256" key="1">
    <source>
        <dbReference type="SAM" id="MobiDB-lite"/>
    </source>
</evidence>
<organism evidence="2 3">
    <name type="scientific">Scleroderma citrinum Foug A</name>
    <dbReference type="NCBI Taxonomy" id="1036808"/>
    <lineage>
        <taxon>Eukaryota</taxon>
        <taxon>Fungi</taxon>
        <taxon>Dikarya</taxon>
        <taxon>Basidiomycota</taxon>
        <taxon>Agaricomycotina</taxon>
        <taxon>Agaricomycetes</taxon>
        <taxon>Agaricomycetidae</taxon>
        <taxon>Boletales</taxon>
        <taxon>Sclerodermatineae</taxon>
        <taxon>Sclerodermataceae</taxon>
        <taxon>Scleroderma</taxon>
    </lineage>
</organism>
<dbReference type="OrthoDB" id="3253416at2759"/>
<dbReference type="AlphaFoldDB" id="A0A0C3EJC0"/>
<reference evidence="2 3" key="1">
    <citation type="submission" date="2014-04" db="EMBL/GenBank/DDBJ databases">
        <authorList>
            <consortium name="DOE Joint Genome Institute"/>
            <person name="Kuo A."/>
            <person name="Kohler A."/>
            <person name="Nagy L.G."/>
            <person name="Floudas D."/>
            <person name="Copeland A."/>
            <person name="Barry K.W."/>
            <person name="Cichocki N."/>
            <person name="Veneault-Fourrey C."/>
            <person name="LaButti K."/>
            <person name="Lindquist E.A."/>
            <person name="Lipzen A."/>
            <person name="Lundell T."/>
            <person name="Morin E."/>
            <person name="Murat C."/>
            <person name="Sun H."/>
            <person name="Tunlid A."/>
            <person name="Henrissat B."/>
            <person name="Grigoriev I.V."/>
            <person name="Hibbett D.S."/>
            <person name="Martin F."/>
            <person name="Nordberg H.P."/>
            <person name="Cantor M.N."/>
            <person name="Hua S.X."/>
        </authorList>
    </citation>
    <scope>NUCLEOTIDE SEQUENCE [LARGE SCALE GENOMIC DNA]</scope>
    <source>
        <strain evidence="2 3">Foug A</strain>
    </source>
</reference>
<reference evidence="3" key="2">
    <citation type="submission" date="2015-01" db="EMBL/GenBank/DDBJ databases">
        <title>Evolutionary Origins and Diversification of the Mycorrhizal Mutualists.</title>
        <authorList>
            <consortium name="DOE Joint Genome Institute"/>
            <consortium name="Mycorrhizal Genomics Consortium"/>
            <person name="Kohler A."/>
            <person name="Kuo A."/>
            <person name="Nagy L.G."/>
            <person name="Floudas D."/>
            <person name="Copeland A."/>
            <person name="Barry K.W."/>
            <person name="Cichocki N."/>
            <person name="Veneault-Fourrey C."/>
            <person name="LaButti K."/>
            <person name="Lindquist E.A."/>
            <person name="Lipzen A."/>
            <person name="Lundell T."/>
            <person name="Morin E."/>
            <person name="Murat C."/>
            <person name="Riley R."/>
            <person name="Ohm R."/>
            <person name="Sun H."/>
            <person name="Tunlid A."/>
            <person name="Henrissat B."/>
            <person name="Grigoriev I.V."/>
            <person name="Hibbett D.S."/>
            <person name="Martin F."/>
        </authorList>
    </citation>
    <scope>NUCLEOTIDE SEQUENCE [LARGE SCALE GENOMIC DNA]</scope>
    <source>
        <strain evidence="3">Foug A</strain>
    </source>
</reference>
<dbReference type="EMBL" id="KN822009">
    <property type="protein sequence ID" value="KIM68339.1"/>
    <property type="molecule type" value="Genomic_DNA"/>
</dbReference>
<name>A0A0C3EJC0_9AGAM</name>
<feature type="region of interest" description="Disordered" evidence="1">
    <location>
        <begin position="540"/>
        <end position="591"/>
    </location>
</feature>
<sequence>MQDHLDSGISVLICCPGKEVSETVKPEQVPLDLYITPCELLLTPEHIGSDVAVMVQVFTQEFAIPHLHRFTQRCHKEHISGPKLCTSPINCLSIPQSIFESNAAESQCEHTRKATSSAIGQAAQLAMPKKAPEVTKVSAIPPSPKPLTMVRRWRLADIGLEKENLLTKIASALLNQDSVVVGPVLLSLGPHLDAVIDHYKLGDKSLPKLQVLVGSVWSSKWEEAMRSPPFSLTFEQVLNLAHALQADLQGMQSAQLTKYTKANPWNVFCWKKGREKGKENVVDDEHNDINDHNKSFIPGVSDIKEYNALSAREIEEMMAEFTEFQKSKSYGLHSSACSKVSDATHSLKFIQDELHSLRSRTGVEAILYITCGSTDVLLCGFAFATEGINKFMEEVMNIDKQDLISKMEGFAIQGIKGAATNHKACVSGVQSPIREIINKKLREIYGEPSTKMEWANFFQNVMQHYRVNIEGWPEKIPFDNLRKVSSALPDLEMLLRCWESGATYWKTLSEDEYDNICHKRDKKIHSGELTEQRHRTWSDKGKKWKWQTTGDEGHRKKYKSSSVANSDDNDKPQSTTPTLDANNPTTPEQSN</sequence>
<dbReference type="InParanoid" id="A0A0C3EJC0"/>
<evidence type="ECO:0000313" key="2">
    <source>
        <dbReference type="EMBL" id="KIM68339.1"/>
    </source>
</evidence>
<protein>
    <submittedName>
        <fullName evidence="2">Uncharacterized protein</fullName>
    </submittedName>
</protein>
<evidence type="ECO:0000313" key="3">
    <source>
        <dbReference type="Proteomes" id="UP000053989"/>
    </source>
</evidence>
<proteinExistence type="predicted"/>
<dbReference type="HOGENOM" id="CLU_461626_0_0_1"/>